<reference evidence="1" key="1">
    <citation type="submission" date="2022-08" db="EMBL/GenBank/DDBJ databases">
        <title>Genome Sequence of Lecanicillium fungicola.</title>
        <authorList>
            <person name="Buettner E."/>
        </authorList>
    </citation>
    <scope>NUCLEOTIDE SEQUENCE</scope>
    <source>
        <strain evidence="1">Babe33</strain>
    </source>
</reference>
<organism evidence="1 2">
    <name type="scientific">Zarea fungicola</name>
    <dbReference type="NCBI Taxonomy" id="93591"/>
    <lineage>
        <taxon>Eukaryota</taxon>
        <taxon>Fungi</taxon>
        <taxon>Dikarya</taxon>
        <taxon>Ascomycota</taxon>
        <taxon>Pezizomycotina</taxon>
        <taxon>Sordariomycetes</taxon>
        <taxon>Hypocreomycetidae</taxon>
        <taxon>Hypocreales</taxon>
        <taxon>Cordycipitaceae</taxon>
        <taxon>Zarea</taxon>
    </lineage>
</organism>
<gene>
    <name evidence="1" type="ORF">NQ176_g88</name>
</gene>
<comment type="caution">
    <text evidence="1">The sequence shown here is derived from an EMBL/GenBank/DDBJ whole genome shotgun (WGS) entry which is preliminary data.</text>
</comment>
<evidence type="ECO:0000313" key="2">
    <source>
        <dbReference type="Proteomes" id="UP001143910"/>
    </source>
</evidence>
<dbReference type="Proteomes" id="UP001143910">
    <property type="component" value="Unassembled WGS sequence"/>
</dbReference>
<accession>A0ACC1NY23</accession>
<protein>
    <submittedName>
        <fullName evidence="1">Uncharacterized protein</fullName>
    </submittedName>
</protein>
<sequence>MTDRGLQDDEAQAAQPTLYRLNSNQSTSSIFEDVEMAHEELYSGPIAESLPTSVSAFSHRRPRADSTASFTYYDDQPDEDLLSDSSDDINRDGEQDQYSRRQSIGSDLNESSFAIVDDEDSADRQYEASDEDYLMRRRSSTHSRLSVQARLLRRDSVATAGSVQMSGRTSQKIYMANEDLTIVIAGFTTSYWRLAMYFILCISTGGIAYLLLRWLPRWYVAVLGRATALRSCEWIVVESQWGELSILSVKSQEYGRPLSSVFGASEKLLSYGLDDENDPLIDNLRTLEYRYVRFFYHPTKDKFILSAGWKDPDWSDVRLVRSGLDGDEKTLREQIFGSNLIDIEQKSAGSLLVDEVLHPFYIFQIASLILWSMDSYYYYAACIFTMSVGSIAATLVETRATMHRLREISRFECDVRVLRNGFWKYVTSSDLVPGDIYELSDPNLTQFPSDSLLLSGDCIVNESMLTGESVPVSKLPAIDQTLREMDLAASSVSPEIARHFLYCGTKIVRARRPQEDQDGDAVALALVVRTGFNTTKGALVRSMLFPRPSGFKFYRDSFRYISVMAVIALVGFTASLVNFIRLKMAWHLIIVRALDLITIVVPPALPATLTIGTNFALSRLKGKQIFCISPQRVNVGGKLDIMCFDKTGTLTEDGLDVLGVRVVSDDSKTFGEVLTNANSFGPLTSAALCPSLTHAALYTMATCHSLRSVEGELVGDPLDLKMFEFTNWSFEEGNQSAGDGEDDESGLSPSIAKPPVGQMELGVLKSFEFVSQLRRASVIVRQFGEKSGDIFVKGAPEAMREICQPDSFPVNYDEQLAYYTHKGYRVIGCATRHLKKLTWIKAQKMTRQDVESDLRFVGFIIFENKLKPSTSPVLKELIESNIRAVMVTGDNILTAISVARKCDCRDPTAKLQWESIDNSTYSLDSATLLPLIIPQEADRSNPFDISNLRHYSLAVSGDVFRWIVDFASPTVLRRMLVLGDVFARMSPDEKHELVEKLQSIDYSCGFCGDGANDCGALKAADVGISLSEAEASVAAPFTSRVFDIRCVLEVIREGRAALVTSFSCFKYMSLYSAIQFTSVSFLYAKASNLGDFQFLFIDLLLILPIAIFMGWSGPAGVLHTKRPISGLVSRKVLTPLLGLMVICVAIQGIAYVTVREQPWYIPPIIGHDESDIKNSENTSLFLASCFEYVFSGMIFNAGPPFRERTAQNCSW</sequence>
<dbReference type="EMBL" id="JANJQO010000003">
    <property type="protein sequence ID" value="KAJ2984247.1"/>
    <property type="molecule type" value="Genomic_DNA"/>
</dbReference>
<proteinExistence type="predicted"/>
<keyword evidence="2" id="KW-1185">Reference proteome</keyword>
<name>A0ACC1NY23_9HYPO</name>
<evidence type="ECO:0000313" key="1">
    <source>
        <dbReference type="EMBL" id="KAJ2984247.1"/>
    </source>
</evidence>